<reference evidence="2 3" key="2">
    <citation type="submission" date="2010-03" db="EMBL/GenBank/DDBJ databases">
        <authorList>
            <person name="Pajon A."/>
        </authorList>
    </citation>
    <scope>NUCLEOTIDE SEQUENCE [LARGE SCALE GENOMIC DNA]</scope>
    <source>
        <strain evidence="2 3">SSC/2</strain>
    </source>
</reference>
<dbReference type="AlphaFoldDB" id="D4MWY9"/>
<keyword evidence="1" id="KW-1133">Transmembrane helix</keyword>
<reference evidence="2 3" key="1">
    <citation type="submission" date="2010-03" db="EMBL/GenBank/DDBJ databases">
        <title>The genome sequence of Clostridiales sp. SSC/2.</title>
        <authorList>
            <consortium name="metaHIT consortium -- http://www.metahit.eu/"/>
            <person name="Pajon A."/>
            <person name="Turner K."/>
            <person name="Parkhill J."/>
            <person name="Duncan S."/>
            <person name="Flint H."/>
        </authorList>
    </citation>
    <scope>NUCLEOTIDE SEQUENCE [LARGE SCALE GENOMIC DNA]</scope>
    <source>
        <strain evidence="2 3">SSC/2</strain>
    </source>
</reference>
<organism evidence="2 3">
    <name type="scientific">Anaerostipes hadrus</name>
    <dbReference type="NCBI Taxonomy" id="649756"/>
    <lineage>
        <taxon>Bacteria</taxon>
        <taxon>Bacillati</taxon>
        <taxon>Bacillota</taxon>
        <taxon>Clostridia</taxon>
        <taxon>Lachnospirales</taxon>
        <taxon>Lachnospiraceae</taxon>
        <taxon>Anaerostipes</taxon>
    </lineage>
</organism>
<protein>
    <submittedName>
        <fullName evidence="2">Uncharacterized protein</fullName>
    </submittedName>
</protein>
<keyword evidence="1" id="KW-0812">Transmembrane</keyword>
<evidence type="ECO:0000313" key="2">
    <source>
        <dbReference type="EMBL" id="CBL37134.1"/>
    </source>
</evidence>
<evidence type="ECO:0000256" key="1">
    <source>
        <dbReference type="SAM" id="Phobius"/>
    </source>
</evidence>
<evidence type="ECO:0000313" key="3">
    <source>
        <dbReference type="Proteomes" id="UP000008960"/>
    </source>
</evidence>
<sequence length="108" mass="12805">MKETYLDDEYLRRHEHEEFARRVDQENKRQNRRLDIIDSTLSQLNELTISVQNLATSMKHMLDIQTEQNKRLEELENRDGEKWRSISMYVLTALIGAVIGFVLKQVGI</sequence>
<proteinExistence type="predicted"/>
<keyword evidence="1" id="KW-0472">Membrane</keyword>
<dbReference type="Proteomes" id="UP000008960">
    <property type="component" value="Chromosome"/>
</dbReference>
<dbReference type="KEGG" id="bprl:CL2_00100"/>
<dbReference type="EMBL" id="FP929061">
    <property type="protein sequence ID" value="CBL37134.1"/>
    <property type="molecule type" value="Genomic_DNA"/>
</dbReference>
<gene>
    <name evidence="2" type="ORF">CL2_00100</name>
</gene>
<name>D4MWY9_ANAHA</name>
<feature type="transmembrane region" description="Helical" evidence="1">
    <location>
        <begin position="86"/>
        <end position="103"/>
    </location>
</feature>
<dbReference type="PATRIC" id="fig|245018.3.peg.1"/>
<accession>D4MWY9</accession>